<name>Q9HKS0_THEAC</name>
<dbReference type="CDD" id="cd02194">
    <property type="entry name" value="ThiL"/>
    <property type="match status" value="1"/>
</dbReference>
<gene>
    <name evidence="2" type="ordered locus">Ta0526</name>
</gene>
<proteinExistence type="predicted"/>
<protein>
    <submittedName>
        <fullName evidence="2">Thiamine monophosphate kinase related protein</fullName>
    </submittedName>
</protein>
<dbReference type="HOGENOM" id="CLU_046964_2_0_2"/>
<dbReference type="EMBL" id="AL445064">
    <property type="protein sequence ID" value="CAC11666.1"/>
    <property type="molecule type" value="Genomic_DNA"/>
</dbReference>
<organism evidence="2 3">
    <name type="scientific">Thermoplasma acidophilum (strain ATCC 25905 / DSM 1728 / JCM 9062 / NBRC 15155 / AMRC-C165)</name>
    <dbReference type="NCBI Taxonomy" id="273075"/>
    <lineage>
        <taxon>Archaea</taxon>
        <taxon>Methanobacteriati</taxon>
        <taxon>Thermoplasmatota</taxon>
        <taxon>Thermoplasmata</taxon>
        <taxon>Thermoplasmatales</taxon>
        <taxon>Thermoplasmataceae</taxon>
        <taxon>Thermoplasma</taxon>
    </lineage>
</organism>
<dbReference type="InterPro" id="IPR036921">
    <property type="entry name" value="PurM-like_N_sf"/>
</dbReference>
<dbReference type="STRING" id="273075.gene:9571744"/>
<evidence type="ECO:0000313" key="2">
    <source>
        <dbReference type="EMBL" id="CAC11666.1"/>
    </source>
</evidence>
<dbReference type="SUPFAM" id="SSF56042">
    <property type="entry name" value="PurM C-terminal domain-like"/>
    <property type="match status" value="1"/>
</dbReference>
<keyword evidence="2" id="KW-0808">Transferase</keyword>
<dbReference type="GO" id="GO:0009228">
    <property type="term" value="P:thiamine biosynthetic process"/>
    <property type="evidence" value="ECO:0007669"/>
    <property type="project" value="InterPro"/>
</dbReference>
<dbReference type="AlphaFoldDB" id="Q9HKS0"/>
<dbReference type="PANTHER" id="PTHR30270:SF3">
    <property type="entry name" value="THIAMINE-MONOPHOSPHATE KINASE"/>
    <property type="match status" value="1"/>
</dbReference>
<dbReference type="PANTHER" id="PTHR30270">
    <property type="entry name" value="THIAMINE-MONOPHOSPHATE KINASE"/>
    <property type="match status" value="1"/>
</dbReference>
<accession>Q9HKS0</accession>
<reference evidence="2 3" key="1">
    <citation type="journal article" date="2000" name="Nature">
        <title>The genome sequence of the thermoacidophilic scavenger Thermoplasma acidophilum.</title>
        <authorList>
            <person name="Ruepp A."/>
            <person name="Graml W."/>
            <person name="Santos-Martinez M.L."/>
            <person name="Koretke K.K."/>
            <person name="Volker C."/>
            <person name="Mewes H.W."/>
            <person name="Frishman D."/>
            <person name="Stocker S."/>
            <person name="Lupas A.N."/>
            <person name="Baumeister W."/>
        </authorList>
    </citation>
    <scope>NUCLEOTIDE SEQUENCE [LARGE SCALE GENOMIC DNA]</scope>
    <source>
        <strain evidence="3">ATCC 25905 / DSM 1728 / JCM 9062 / NBRC 15155 / AMRC-C165</strain>
    </source>
</reference>
<keyword evidence="3" id="KW-1185">Reference proteome</keyword>
<keyword evidence="2" id="KW-0418">Kinase</keyword>
<sequence length="275" mass="30612">MPDGTDPHLAGRFMASINLSDIAAMAGHPISFMTAYSVSPDLDMEYLEAIEEGMMSVLRKYSVDFIGGDLKEGDDLTLVGIAIGRQTKKLTRKRSDIAKGQMVGYTNRIGRAASGYIFYKSGYDRKRGLSMLLGVEPRISEAIKMSEYGARFMMDLSDGLYASLDQMKQDYGVGFRIVRDEIAYDDSVNKASEISGSDVYDIAGNYGGDYEILFSVDEANYKDFQAAMDSEHIEVHFIGETWNGDNIMFDGNAWHPIIGRGYEHFSEKPKLGRIV</sequence>
<dbReference type="eggNOG" id="arCOG00638">
    <property type="taxonomic scope" value="Archaea"/>
</dbReference>
<dbReference type="DNASU" id="1456123"/>
<dbReference type="InParanoid" id="Q9HKS0"/>
<evidence type="ECO:0000259" key="1">
    <source>
        <dbReference type="Pfam" id="PF00586"/>
    </source>
</evidence>
<evidence type="ECO:0000313" key="3">
    <source>
        <dbReference type="Proteomes" id="UP000001024"/>
    </source>
</evidence>
<dbReference type="GO" id="GO:0009030">
    <property type="term" value="F:thiamine-phosphate kinase activity"/>
    <property type="evidence" value="ECO:0007669"/>
    <property type="project" value="InterPro"/>
</dbReference>
<dbReference type="NCBIfam" id="NF004353">
    <property type="entry name" value="PRK05731.2-2"/>
    <property type="match status" value="1"/>
</dbReference>
<dbReference type="InterPro" id="IPR036676">
    <property type="entry name" value="PurM-like_C_sf"/>
</dbReference>
<dbReference type="Proteomes" id="UP000001024">
    <property type="component" value="Chromosome"/>
</dbReference>
<dbReference type="EnsemblBacteria" id="CAC11666">
    <property type="protein sequence ID" value="CAC11666"/>
    <property type="gene ID" value="CAC11666"/>
</dbReference>
<feature type="domain" description="PurM-like N-terminal" evidence="1">
    <location>
        <begin position="5"/>
        <end position="85"/>
    </location>
</feature>
<dbReference type="PaxDb" id="273075-Ta0526"/>
<dbReference type="FunCoup" id="Q9HKS0">
    <property type="interactions" value="57"/>
</dbReference>
<dbReference type="InterPro" id="IPR006283">
    <property type="entry name" value="ThiL-like"/>
</dbReference>
<dbReference type="Gene3D" id="3.30.1330.10">
    <property type="entry name" value="PurM-like, N-terminal domain"/>
    <property type="match status" value="1"/>
</dbReference>
<dbReference type="InterPro" id="IPR016188">
    <property type="entry name" value="PurM-like_N"/>
</dbReference>
<dbReference type="KEGG" id="tac:Ta0526"/>
<dbReference type="Pfam" id="PF00586">
    <property type="entry name" value="AIRS"/>
    <property type="match status" value="1"/>
</dbReference>
<dbReference type="Gene3D" id="3.90.650.10">
    <property type="entry name" value="PurM-like C-terminal domain"/>
    <property type="match status" value="1"/>
</dbReference>
<dbReference type="SUPFAM" id="SSF55326">
    <property type="entry name" value="PurM N-terminal domain-like"/>
    <property type="match status" value="1"/>
</dbReference>